<reference evidence="2" key="1">
    <citation type="submission" date="2018-06" db="EMBL/GenBank/DDBJ databases">
        <authorList>
            <consortium name="Pathogen Informatics"/>
        </authorList>
    </citation>
    <scope>NUCLEOTIDE SEQUENCE [LARGE SCALE GENOMIC DNA]</scope>
    <source>
        <strain evidence="2">NCTC10135</strain>
    </source>
</reference>
<gene>
    <name evidence="1" type="ORF">NCTC10135_00017</name>
</gene>
<organism evidence="1 2">
    <name type="scientific">Metamycoplasma alkalescens</name>
    <dbReference type="NCBI Taxonomy" id="45363"/>
    <lineage>
        <taxon>Bacteria</taxon>
        <taxon>Bacillati</taxon>
        <taxon>Mycoplasmatota</taxon>
        <taxon>Mycoplasmoidales</taxon>
        <taxon>Metamycoplasmataceae</taxon>
        <taxon>Metamycoplasma</taxon>
    </lineage>
</organism>
<accession>A0A3B0NZG2</accession>
<proteinExistence type="predicted"/>
<dbReference type="PROSITE" id="PS51257">
    <property type="entry name" value="PROKAR_LIPOPROTEIN"/>
    <property type="match status" value="1"/>
</dbReference>
<evidence type="ECO:0000313" key="1">
    <source>
        <dbReference type="EMBL" id="SYV89530.1"/>
    </source>
</evidence>
<sequence>MSKNKQIKKVKYLFASVMTFFPLISILSCTNQKQIKEEETKKIILQIRNQIFQIPNQN</sequence>
<evidence type="ECO:0000313" key="2">
    <source>
        <dbReference type="Proteomes" id="UP000259864"/>
    </source>
</evidence>
<dbReference type="Proteomes" id="UP000259864">
    <property type="component" value="Chromosome 1"/>
</dbReference>
<protein>
    <recommendedName>
        <fullName evidence="3">Lipoprotein</fullName>
    </recommendedName>
</protein>
<dbReference type="KEGG" id="mala:NCTC10135_00017"/>
<evidence type="ECO:0008006" key="3">
    <source>
        <dbReference type="Google" id="ProtNLM"/>
    </source>
</evidence>
<dbReference type="EMBL" id="LS991949">
    <property type="protein sequence ID" value="SYV89530.1"/>
    <property type="molecule type" value="Genomic_DNA"/>
</dbReference>
<name>A0A3B0NZG2_9BACT</name>
<dbReference type="AlphaFoldDB" id="A0A3B0NZG2"/>